<name>A0ABQ5Z9A9_9SPHN</name>
<dbReference type="InterPro" id="IPR007024">
    <property type="entry name" value="BLUF_domain"/>
</dbReference>
<gene>
    <name evidence="2" type="ORF">GCM10007925_22940</name>
</gene>
<feature type="domain" description="BLUF" evidence="1">
    <location>
        <begin position="2"/>
        <end position="93"/>
    </location>
</feature>
<dbReference type="RefSeq" id="WP_029940635.1">
    <property type="nucleotide sequence ID" value="NZ_BSOO01000030.1"/>
</dbReference>
<dbReference type="Gene3D" id="3.30.70.100">
    <property type="match status" value="1"/>
</dbReference>
<sequence length="142" mass="16205">MLERIVYISAAREPQTEESVGRILDVSRSRNAANHITGLLIGGGAWWMQLIEGETDKLEPIWQSIRADPRHDPVVMVQRRAVRQRSFTGWSLQFRDTDDEEFGTLLEELTGSIGDPRLRKQVRRFADVFLKPGTKLPEFGAD</sequence>
<dbReference type="Proteomes" id="UP001156703">
    <property type="component" value="Unassembled WGS sequence"/>
</dbReference>
<dbReference type="EMBL" id="BSOO01000030">
    <property type="protein sequence ID" value="GLR48576.1"/>
    <property type="molecule type" value="Genomic_DNA"/>
</dbReference>
<organism evidence="2 3">
    <name type="scientific">Sphingomonas astaxanthinifaciens DSM 22298</name>
    <dbReference type="NCBI Taxonomy" id="1123267"/>
    <lineage>
        <taxon>Bacteria</taxon>
        <taxon>Pseudomonadati</taxon>
        <taxon>Pseudomonadota</taxon>
        <taxon>Alphaproteobacteria</taxon>
        <taxon>Sphingomonadales</taxon>
        <taxon>Sphingomonadaceae</taxon>
        <taxon>Sphingomonas</taxon>
    </lineage>
</organism>
<accession>A0ABQ5Z9A9</accession>
<evidence type="ECO:0000313" key="3">
    <source>
        <dbReference type="Proteomes" id="UP001156703"/>
    </source>
</evidence>
<dbReference type="SMART" id="SM01034">
    <property type="entry name" value="BLUF"/>
    <property type="match status" value="1"/>
</dbReference>
<reference evidence="3" key="1">
    <citation type="journal article" date="2019" name="Int. J. Syst. Evol. Microbiol.">
        <title>The Global Catalogue of Microorganisms (GCM) 10K type strain sequencing project: providing services to taxonomists for standard genome sequencing and annotation.</title>
        <authorList>
            <consortium name="The Broad Institute Genomics Platform"/>
            <consortium name="The Broad Institute Genome Sequencing Center for Infectious Disease"/>
            <person name="Wu L."/>
            <person name="Ma J."/>
        </authorList>
    </citation>
    <scope>NUCLEOTIDE SEQUENCE [LARGE SCALE GENOMIC DNA]</scope>
    <source>
        <strain evidence="3">NBRC 102146</strain>
    </source>
</reference>
<keyword evidence="3" id="KW-1185">Reference proteome</keyword>
<dbReference type="PROSITE" id="PS50925">
    <property type="entry name" value="BLUF"/>
    <property type="match status" value="1"/>
</dbReference>
<evidence type="ECO:0000313" key="2">
    <source>
        <dbReference type="EMBL" id="GLR48576.1"/>
    </source>
</evidence>
<evidence type="ECO:0000259" key="1">
    <source>
        <dbReference type="PROSITE" id="PS50925"/>
    </source>
</evidence>
<proteinExistence type="predicted"/>
<dbReference type="InterPro" id="IPR036046">
    <property type="entry name" value="Acylphosphatase-like_dom_sf"/>
</dbReference>
<comment type="caution">
    <text evidence="2">The sequence shown here is derived from an EMBL/GenBank/DDBJ whole genome shotgun (WGS) entry which is preliminary data.</text>
</comment>
<protein>
    <recommendedName>
        <fullName evidence="1">BLUF domain-containing protein</fullName>
    </recommendedName>
</protein>
<dbReference type="SUPFAM" id="SSF54975">
    <property type="entry name" value="Acylphosphatase/BLUF domain-like"/>
    <property type="match status" value="1"/>
</dbReference>
<dbReference type="Pfam" id="PF04940">
    <property type="entry name" value="BLUF"/>
    <property type="match status" value="1"/>
</dbReference>